<evidence type="ECO:0000256" key="1">
    <source>
        <dbReference type="SAM" id="MobiDB-lite"/>
    </source>
</evidence>
<evidence type="ECO:0000313" key="2">
    <source>
        <dbReference type="EMBL" id="HIR04719.1"/>
    </source>
</evidence>
<sequence>MKIEAGQTGIFDLELKQKLFRELEPRLQELDRTKIYDISLFFDESSIHDSEKIKEFPLPEDKRPERFQKMAMSEKDKLYEILSCQLSATGDLLEEQGLMLNGCSIIGVYLEDTKSVELELKCKDRPVPDWDVGKRGRKGQKTQQEKPMKIYSIMPSLAGFGRNLMELAKRRREGLVRAFGSETLLSQYEEFLGPERLLAIYEEFRKEYGDISFELASDTPALRKRFLAWVKEEARKEEAGKERDGRKEAGREETGKQEVGKAGIRKGGSGKEEAGKAGIRKEGAESEREDGTGTGAGAGRGTAGDTEKPLASLCTFPVYKRKKSGERGKQRAGQIELVTDGNLVKIHCLLTGRQQIPDLEFSDLICCGKDARGNGELLTMLKKLTEKANTRLTEAGLILDDSAISQVLSFMDLKGALRKIRRDQVLSEESR</sequence>
<evidence type="ECO:0000313" key="3">
    <source>
        <dbReference type="Proteomes" id="UP000824250"/>
    </source>
</evidence>
<dbReference type="EMBL" id="DVGC01000007">
    <property type="protein sequence ID" value="HIR04719.1"/>
    <property type="molecule type" value="Genomic_DNA"/>
</dbReference>
<accession>A0A9D1A2R9</accession>
<proteinExistence type="predicted"/>
<dbReference type="Proteomes" id="UP000824250">
    <property type="component" value="Unassembled WGS sequence"/>
</dbReference>
<gene>
    <name evidence="2" type="ORF">IAB28_01950</name>
</gene>
<feature type="compositionally biased region" description="Basic and acidic residues" evidence="1">
    <location>
        <begin position="269"/>
        <end position="291"/>
    </location>
</feature>
<feature type="compositionally biased region" description="Gly residues" evidence="1">
    <location>
        <begin position="292"/>
        <end position="302"/>
    </location>
</feature>
<feature type="region of interest" description="Disordered" evidence="1">
    <location>
        <begin position="237"/>
        <end position="306"/>
    </location>
</feature>
<reference evidence="2" key="2">
    <citation type="journal article" date="2021" name="PeerJ">
        <title>Extensive microbial diversity within the chicken gut microbiome revealed by metagenomics and culture.</title>
        <authorList>
            <person name="Gilroy R."/>
            <person name="Ravi A."/>
            <person name="Getino M."/>
            <person name="Pursley I."/>
            <person name="Horton D.L."/>
            <person name="Alikhan N.F."/>
            <person name="Baker D."/>
            <person name="Gharbi K."/>
            <person name="Hall N."/>
            <person name="Watson M."/>
            <person name="Adriaenssens E.M."/>
            <person name="Foster-Nyarko E."/>
            <person name="Jarju S."/>
            <person name="Secka A."/>
            <person name="Antonio M."/>
            <person name="Oren A."/>
            <person name="Chaudhuri R.R."/>
            <person name="La Ragione R."/>
            <person name="Hildebrand F."/>
            <person name="Pallen M.J."/>
        </authorList>
    </citation>
    <scope>NUCLEOTIDE SEQUENCE</scope>
    <source>
        <strain evidence="2">CHK180-2868</strain>
    </source>
</reference>
<comment type="caution">
    <text evidence="2">The sequence shown here is derived from an EMBL/GenBank/DDBJ whole genome shotgun (WGS) entry which is preliminary data.</text>
</comment>
<feature type="compositionally biased region" description="Basic and acidic residues" evidence="1">
    <location>
        <begin position="237"/>
        <end position="259"/>
    </location>
</feature>
<organism evidence="2 3">
    <name type="scientific">Candidatus Copromonas faecavium</name>
    <name type="common">nom. illeg.</name>
    <dbReference type="NCBI Taxonomy" id="2840740"/>
    <lineage>
        <taxon>Bacteria</taxon>
        <taxon>Bacillati</taxon>
        <taxon>Bacillota</taxon>
        <taxon>Clostridia</taxon>
        <taxon>Lachnospirales</taxon>
        <taxon>Lachnospiraceae</taxon>
        <taxon>Candidatus Copromonas (nom. illeg.)</taxon>
    </lineage>
</organism>
<reference evidence="2" key="1">
    <citation type="submission" date="2020-10" db="EMBL/GenBank/DDBJ databases">
        <authorList>
            <person name="Gilroy R."/>
        </authorList>
    </citation>
    <scope>NUCLEOTIDE SEQUENCE</scope>
    <source>
        <strain evidence="2">CHK180-2868</strain>
    </source>
</reference>
<dbReference type="AlphaFoldDB" id="A0A9D1A2R9"/>
<protein>
    <submittedName>
        <fullName evidence="2">Uncharacterized protein</fullName>
    </submittedName>
</protein>
<name>A0A9D1A2R9_9FIRM</name>